<dbReference type="SUPFAM" id="SSF55073">
    <property type="entry name" value="Nucleotide cyclase"/>
    <property type="match status" value="1"/>
</dbReference>
<accession>A0A2U3KHP8</accession>
<dbReference type="Proteomes" id="UP000238701">
    <property type="component" value="Unassembled WGS sequence"/>
</dbReference>
<reference evidence="3" key="1">
    <citation type="submission" date="2018-02" db="EMBL/GenBank/DDBJ databases">
        <authorList>
            <person name="Hausmann B."/>
        </authorList>
    </citation>
    <scope>NUCLEOTIDE SEQUENCE [LARGE SCALE GENOMIC DNA]</scope>
    <source>
        <strain evidence="3">Peat soil MAG SbA1</strain>
    </source>
</reference>
<name>A0A2U3KHP8_9BACT</name>
<evidence type="ECO:0000256" key="1">
    <source>
        <dbReference type="SAM" id="MobiDB-lite"/>
    </source>
</evidence>
<evidence type="ECO:0000313" key="3">
    <source>
        <dbReference type="Proteomes" id="UP000238701"/>
    </source>
</evidence>
<gene>
    <name evidence="2" type="ORF">SBA1_250013</name>
</gene>
<evidence type="ECO:0000313" key="2">
    <source>
        <dbReference type="EMBL" id="SPF39189.1"/>
    </source>
</evidence>
<proteinExistence type="predicted"/>
<dbReference type="Gene3D" id="3.30.70.1230">
    <property type="entry name" value="Nucleotide cyclase"/>
    <property type="match status" value="1"/>
</dbReference>
<protein>
    <recommendedName>
        <fullName evidence="4">Guanylate cyclase domain-containing protein</fullName>
    </recommendedName>
</protein>
<dbReference type="InterPro" id="IPR029787">
    <property type="entry name" value="Nucleotide_cyclase"/>
</dbReference>
<evidence type="ECO:0008006" key="4">
    <source>
        <dbReference type="Google" id="ProtNLM"/>
    </source>
</evidence>
<organism evidence="2 3">
    <name type="scientific">Candidatus Sulfotelmatobacter kueseliae</name>
    <dbReference type="NCBI Taxonomy" id="2042962"/>
    <lineage>
        <taxon>Bacteria</taxon>
        <taxon>Pseudomonadati</taxon>
        <taxon>Acidobacteriota</taxon>
        <taxon>Terriglobia</taxon>
        <taxon>Terriglobales</taxon>
        <taxon>Candidatus Korobacteraceae</taxon>
        <taxon>Candidatus Sulfotelmatobacter</taxon>
    </lineage>
</organism>
<feature type="region of interest" description="Disordered" evidence="1">
    <location>
        <begin position="74"/>
        <end position="99"/>
    </location>
</feature>
<sequence>MPRIPIFRLGGAPEKPALPDLAAATPGIPLEGLSLGVDNLRHDVMLSARFVEAARAQIVRLIARHGELEGLLAAESTTPTPGPSWLRNLAGKTTRPKNDPGEWKSLLTELQVASLNRAKKEAKPAVDVLGRLAVNKFLRQEINAQFAQVLERCRVLLKSYDNMRQQKAHEYRERLGAFQVRKKIILRKAGQELFETLREVEKSTLGRMRRSLFGADISDAGVVTYPLFVNRLLFSEDGRDDYLCAEHYVMLGNWDRDPDRYGRLREVASVFLRSLYGGETSAETLDSWMNVPPNARLLVGSGTPEDSDDGLAQQERLAAWVRLLEDEHIMENVIASYHVVPLLAEYAPRINPQQLKNALIDRTECDRVERMIQEFSKLSPNSLYAAVAKVAACRGTERAKVAARFLGDFFHYHRDLRGLETLNGALDSVNIVPNERLQELSRVNGTLYEFLLPEEEEKTDSDRVLRHVVLKADVRDSTRLTRMMMDKGLNPASYFSLNFYDPVNKLLAKYNAQKVFLEGDAIILAILEREGEPVLAVSRMCVLAREIIEIVRGYNQLMQRSGMPQLELGLGITLQESAPLYLMDGEHQIMISEALNESDRLSSCNKRARRVMEPLAGMFHVYAFQTAELDADGNPEDVIINFNLGGIRMNEAAYRKLQKEITLEPLKVRLPAQLATTDKGEYRLFSATVPVDHDIFRKIVVRESRIPRINSAEFSVQGWTDRLYYEVCTDPAIYAALEKRRAAQA</sequence>
<dbReference type="EMBL" id="OMOD01000117">
    <property type="protein sequence ID" value="SPF39189.1"/>
    <property type="molecule type" value="Genomic_DNA"/>
</dbReference>
<dbReference type="OrthoDB" id="9813375at2"/>
<dbReference type="AlphaFoldDB" id="A0A2U3KHP8"/>